<gene>
    <name evidence="2" type="ORF">D917_07143</name>
</gene>
<reference evidence="2 3" key="1">
    <citation type="submission" date="2015-04" db="EMBL/GenBank/DDBJ databases">
        <title>Draft genome of the roundworm Trichinella nativa.</title>
        <authorList>
            <person name="Mitreva M."/>
        </authorList>
    </citation>
    <scope>NUCLEOTIDE SEQUENCE [LARGE SCALE GENOMIC DNA]</scope>
    <source>
        <strain evidence="2 3">ISS45</strain>
    </source>
</reference>
<proteinExistence type="predicted"/>
<evidence type="ECO:0000256" key="1">
    <source>
        <dbReference type="SAM" id="Phobius"/>
    </source>
</evidence>
<dbReference type="Proteomes" id="UP000243006">
    <property type="component" value="Unassembled WGS sequence"/>
</dbReference>
<comment type="caution">
    <text evidence="2">The sequence shown here is derived from an EMBL/GenBank/DDBJ whole genome shotgun (WGS) entry which is preliminary data.</text>
</comment>
<protein>
    <submittedName>
        <fullName evidence="2">Uncharacterized protein</fullName>
    </submittedName>
</protein>
<sequence>MTAEYYLNEVKEFINSAELRCNGDYHFDPRSRRLTASNGLHILEDIQNRSSAQHQSLCAEKLSNEKSVSNDDIQRAVDYLSFQIELLYVLTVIVLSRLYSFYNNHKKKFSVVRKFGAVVEKKTTTFKHVEVRSHFERWPVVVQCHEQLKNLSISFVVLIYVLIL</sequence>
<keyword evidence="1" id="KW-0812">Transmembrane</keyword>
<organism evidence="2 3">
    <name type="scientific">Trichinella nativa</name>
    <dbReference type="NCBI Taxonomy" id="6335"/>
    <lineage>
        <taxon>Eukaryota</taxon>
        <taxon>Metazoa</taxon>
        <taxon>Ecdysozoa</taxon>
        <taxon>Nematoda</taxon>
        <taxon>Enoplea</taxon>
        <taxon>Dorylaimia</taxon>
        <taxon>Trichinellida</taxon>
        <taxon>Trichinellidae</taxon>
        <taxon>Trichinella</taxon>
    </lineage>
</organism>
<accession>A0A1Y3EPR6</accession>
<dbReference type="EMBL" id="LVZM01005154">
    <property type="protein sequence ID" value="OUC47164.1"/>
    <property type="molecule type" value="Genomic_DNA"/>
</dbReference>
<keyword evidence="1" id="KW-0472">Membrane</keyword>
<dbReference type="AlphaFoldDB" id="A0A1Y3EPR6"/>
<evidence type="ECO:0000313" key="2">
    <source>
        <dbReference type="EMBL" id="OUC47164.1"/>
    </source>
</evidence>
<keyword evidence="1" id="KW-1133">Transmembrane helix</keyword>
<evidence type="ECO:0000313" key="3">
    <source>
        <dbReference type="Proteomes" id="UP000243006"/>
    </source>
</evidence>
<feature type="transmembrane region" description="Helical" evidence="1">
    <location>
        <begin position="79"/>
        <end position="99"/>
    </location>
</feature>
<name>A0A1Y3EPR6_9BILA</name>